<dbReference type="InterPro" id="IPR048686">
    <property type="entry name" value="SHPRH_helical_1st"/>
</dbReference>
<dbReference type="SMART" id="SM00249">
    <property type="entry name" value="PHD"/>
    <property type="match status" value="2"/>
</dbReference>
<dbReference type="InterPro" id="IPR018957">
    <property type="entry name" value="Znf_C3HC4_RING-type"/>
</dbReference>
<feature type="region of interest" description="Disordered" evidence="7">
    <location>
        <begin position="34"/>
        <end position="73"/>
    </location>
</feature>
<dbReference type="Gene3D" id="3.40.50.300">
    <property type="entry name" value="P-loop containing nucleotide triphosphate hydrolases"/>
    <property type="match status" value="1"/>
</dbReference>
<dbReference type="InterPro" id="IPR017907">
    <property type="entry name" value="Znf_RING_CS"/>
</dbReference>
<dbReference type="PROSITE" id="PS01359">
    <property type="entry name" value="ZF_PHD_1"/>
    <property type="match status" value="1"/>
</dbReference>
<evidence type="ECO:0000256" key="3">
    <source>
        <dbReference type="ARBA" id="ARBA00022801"/>
    </source>
</evidence>
<keyword evidence="10" id="KW-1185">Reference proteome</keyword>
<accession>A0A7J6N3A7</accession>
<dbReference type="GO" id="GO:0008270">
    <property type="term" value="F:zinc ion binding"/>
    <property type="evidence" value="ECO:0007669"/>
    <property type="project" value="UniProtKB-KW"/>
</dbReference>
<dbReference type="OrthoDB" id="438903at2759"/>
<dbReference type="EMBL" id="JAAPAO010000003">
    <property type="protein sequence ID" value="KAF4678134.1"/>
    <property type="molecule type" value="Genomic_DNA"/>
</dbReference>
<dbReference type="PROSITE" id="PS00518">
    <property type="entry name" value="ZF_RING_1"/>
    <property type="match status" value="1"/>
</dbReference>
<dbReference type="PROSITE" id="PS50089">
    <property type="entry name" value="ZF_RING_2"/>
    <property type="match status" value="1"/>
</dbReference>
<organism evidence="9 10">
    <name type="scientific">Perkinsus chesapeaki</name>
    <name type="common">Clam parasite</name>
    <name type="synonym">Perkinsus andrewsi</name>
    <dbReference type="NCBI Taxonomy" id="330153"/>
    <lineage>
        <taxon>Eukaryota</taxon>
        <taxon>Sar</taxon>
        <taxon>Alveolata</taxon>
        <taxon>Perkinsozoa</taxon>
        <taxon>Perkinsea</taxon>
        <taxon>Perkinsida</taxon>
        <taxon>Perkinsidae</taxon>
        <taxon>Perkinsus</taxon>
    </lineage>
</organism>
<gene>
    <name evidence="9" type="ORF">FOL47_005413</name>
</gene>
<keyword evidence="6" id="KW-0175">Coiled coil</keyword>
<evidence type="ECO:0000256" key="2">
    <source>
        <dbReference type="ARBA" id="ARBA00022771"/>
    </source>
</evidence>
<dbReference type="Pfam" id="PF00176">
    <property type="entry name" value="SNF2-rel_dom"/>
    <property type="match status" value="1"/>
</dbReference>
<evidence type="ECO:0000256" key="1">
    <source>
        <dbReference type="ARBA" id="ARBA00022723"/>
    </source>
</evidence>
<sequence length="2293" mass="252547">MPRRKAIPKRTIFAAVEAVKPSLEILQSPDFFDDPWDSNYSDNSPASGGGPSARRQNKKRKSATSSKEPNCSSPAQKVFNYCSDVAFTLASWTGDGSWSESAQCIITALYEGDRVLVTSAAVDPVACAAVVKGGKGLTEKVFNALRALQQKGILAVRTEPSQSGRVQFQLGLPPAYVAENSVEAEKVAMALPATLRSQLKCVLVWATASVPNPADEDLDFGTEEFLAAVKPPGQQLGETAALVGEDKLACTLLGFQRHTVSWMHRVEARLSSDAVPHPSWQLLDGVYVNPQVPGVSRSAASLVLSSVRGGMLCDEMGLGKTVEVLATVATRPSPLPSLSVEDVLSHFYESCKGALLRLNGKEDSPGGNGSTSRALRREVSDLHATYLLRDGYAASATTSPSKQGHLSSWLEEFHPDKAEAVKEVFGCPESPSVPEEPTESCCLTCGKPGDTETPWVACDVCEGWHHLPCVGYTGSGDFICLTCLHTGHVDCLELRATLIVVPASLLQQWQREIAHHAPSLRVLIFEENADEVYPTIADLAGSDVVLVSYPVLGNCLARTESAEWDKNHALRYRRQSSASSRTPSPLLRVRWWRLVMDEAQMTEGGHSAACRMLQRLVAVNRWAVSGTPITRGDLRSVLDFLGVPLEAAEIKAIQDSHGGARRLLPLMRELLWRVWKVDVLDQLKMRGLVQHVVWQELSAVEMFGYRRLEESIRQEAQASISKRRSSKKATSYLWDLTRLLQLQCVHQDLRMKQKSHYTGRNGSKAALTDVKYSTFEANVKSLISGAVQRAEEALRNLVASWNGQAGLLKLKGDEQGAVQLYQKSLEAEEKFGTRVDKVQKIHALVHSGADDVKVQEETDSFLSDSLAPLTTYAAQYRRLREQLPHESSEWWLVAGPTLGGPMEAAYFQQDLREVDECISHIVEGLEKIPVLSLAEHVVTEHIICAKCNGKGRPGKSCMLCRTLPYFEGYERVAHLPRFVKITHSAPSGSELIKYFRVIQNIMATLKRWRDFVGHRLGAFNELRQHRLAYRWALEGEVAQPKEEIGSWDNGGNLVIWSQEELELKMVELQAEENDAEVKLRRNLGHLRFLKTQLPDNSDDRPGLEICPVCATDRPTTVCMLPCGHSYCQQCIVTLLQRGRGSFRCPECRVFTRHNEIGHIGAESPDTEAPASSPDASDSDHAQSAMRREEFAPLPVQALKAMSETQKLIGEWGTRMSSVTLLVKHITEDLGESVCVFSKWMPVLHLLGSALNKNRVPFVLWSMSKMQTVERFFDGRVRVLLCPLASAGQGLNLTVASHAILIEPPPKYSQTTQAAARIWRLGQEKEATVWHFVSCRTVEEAMWTLSRRSDEEEDAQLLRDIFSGLTGDKTISATGVVNAIGGSRSSVALCFSVRELVRLRGIFSSQRTFLHTPSKSAAQVRGHVLGNLFVDFSKSLDKYRWLEDARGALEDPKAWDLVTDQQLKAFAETLEALTVSAILPAELTPFVATILPHFGNLSAHATRFLSKRASSWTPDVCRSLARWASESSPSPPVRALEPIIKALPLAPASCAEAVTCLIKAVPVMEALKDVVAEYCIVIPTNVKLVNAAIENYFSAEAEVDLLPIALQGAVRHLDSIAKLLGTRTLTSVLNQHFVALRTHRRVLDKVASAATRDVCIVAADTELARELVRVNQEVIDADEPNTAEMHAKLYREITMIFVTCFWREILTEELHATAEGIPLRRLLLCCHILSRRCPPPMAGRTVVELLVDEITIKCSEKGYASASLVDGLPLACALVCDGAPWHRELICWSLSEALPLRLFAADVLLSIGGLNTIFCDNHAKLLAKIGPRASGPTAARLALAFAAVAAGRPSVVSHLFGQSESALTPFFLAVLKLLSDGALAQPCLTSATVSMIKSMPRTESMPLLLALLRPRPCPALRTVAHELLAEDRVRAAMKLGSGLGKNLVFLTAISACVAATGERMLRALLIFAEKKLREGPEFEPGAPWLQLLHILEACDMPQKVDEARPLRAILIQRAGILSELCICSGEVLASCEVPERVRTELAAKWSEATTPFNRPKPDLPSPFKRLKTLLNSEAVDLGRIRATSQHVPAAESNAKALQAEVQDLRSMVKRMAEDAGRFSETVGTLRESLHQQQHLTEQYRHSYQRLSDRLNAMEADLREEVLGRGNLEPLLRYIDDEESPRACLRLLREGCIEAMNNISETEEAAEVNVIADPMQQSKPDDAVVGLQVAIHSRQPHSTTGGRRAVLAELNKATRIERPAKTVDKPSPRQSAHNVRVVRNYNIKDDSVYTGAARN</sequence>
<dbReference type="InterPro" id="IPR000330">
    <property type="entry name" value="SNF2_N"/>
</dbReference>
<protein>
    <recommendedName>
        <fullName evidence="8">RING-type domain-containing protein</fullName>
    </recommendedName>
</protein>
<evidence type="ECO:0000256" key="5">
    <source>
        <dbReference type="PROSITE-ProRule" id="PRU00175"/>
    </source>
</evidence>
<dbReference type="Proteomes" id="UP000591131">
    <property type="component" value="Unassembled WGS sequence"/>
</dbReference>
<dbReference type="InterPro" id="IPR001965">
    <property type="entry name" value="Znf_PHD"/>
</dbReference>
<keyword evidence="1" id="KW-0479">Metal-binding</keyword>
<dbReference type="SMART" id="SM00487">
    <property type="entry name" value="DEXDc"/>
    <property type="match status" value="1"/>
</dbReference>
<dbReference type="InterPro" id="IPR013083">
    <property type="entry name" value="Znf_RING/FYVE/PHD"/>
</dbReference>
<dbReference type="SMART" id="SM00184">
    <property type="entry name" value="RING"/>
    <property type="match status" value="1"/>
</dbReference>
<dbReference type="Gene3D" id="3.30.40.10">
    <property type="entry name" value="Zinc/RING finger domain, C3HC4 (zinc finger)"/>
    <property type="match status" value="2"/>
</dbReference>
<dbReference type="Pfam" id="PF00097">
    <property type="entry name" value="zf-C3HC4"/>
    <property type="match status" value="1"/>
</dbReference>
<dbReference type="PANTHER" id="PTHR45865">
    <property type="entry name" value="E3 UBIQUITIN-PROTEIN LIGASE SHPRH FAMILY MEMBER"/>
    <property type="match status" value="1"/>
</dbReference>
<evidence type="ECO:0000313" key="9">
    <source>
        <dbReference type="EMBL" id="KAF4678134.1"/>
    </source>
</evidence>
<feature type="compositionally biased region" description="Polar residues" evidence="7">
    <location>
        <begin position="63"/>
        <end position="73"/>
    </location>
</feature>
<dbReference type="PANTHER" id="PTHR45865:SF1">
    <property type="entry name" value="E3 UBIQUITIN-PROTEIN LIGASE SHPRH"/>
    <property type="match status" value="1"/>
</dbReference>
<proteinExistence type="predicted"/>
<keyword evidence="3" id="KW-0378">Hydrolase</keyword>
<dbReference type="CDD" id="cd16449">
    <property type="entry name" value="RING-HC"/>
    <property type="match status" value="1"/>
</dbReference>
<feature type="compositionally biased region" description="Low complexity" evidence="7">
    <location>
        <begin position="1161"/>
        <end position="1175"/>
    </location>
</feature>
<evidence type="ECO:0000256" key="7">
    <source>
        <dbReference type="SAM" id="MobiDB-lite"/>
    </source>
</evidence>
<dbReference type="InterPro" id="IPR049730">
    <property type="entry name" value="SNF2/RAD54-like_C"/>
</dbReference>
<dbReference type="InterPro" id="IPR011011">
    <property type="entry name" value="Znf_FYVE_PHD"/>
</dbReference>
<dbReference type="InterPro" id="IPR038718">
    <property type="entry name" value="SNF2-like_sf"/>
</dbReference>
<dbReference type="SUPFAM" id="SSF57903">
    <property type="entry name" value="FYVE/PHD zinc finger"/>
    <property type="match status" value="1"/>
</dbReference>
<feature type="coiled-coil region" evidence="6">
    <location>
        <begin position="2086"/>
        <end position="2155"/>
    </location>
</feature>
<evidence type="ECO:0000256" key="6">
    <source>
        <dbReference type="SAM" id="Coils"/>
    </source>
</evidence>
<feature type="region of interest" description="Disordered" evidence="7">
    <location>
        <begin position="1158"/>
        <end position="1185"/>
    </location>
</feature>
<feature type="domain" description="RING-type" evidence="8">
    <location>
        <begin position="1106"/>
        <end position="1148"/>
    </location>
</feature>
<dbReference type="GO" id="GO:0016787">
    <property type="term" value="F:hydrolase activity"/>
    <property type="evidence" value="ECO:0007669"/>
    <property type="project" value="UniProtKB-KW"/>
</dbReference>
<dbReference type="InterPro" id="IPR052583">
    <property type="entry name" value="ATP-helicase/E3_Ub-Ligase"/>
</dbReference>
<evidence type="ECO:0000256" key="4">
    <source>
        <dbReference type="ARBA" id="ARBA00022833"/>
    </source>
</evidence>
<dbReference type="InterPro" id="IPR019786">
    <property type="entry name" value="Zinc_finger_PHD-type_CS"/>
</dbReference>
<dbReference type="InterPro" id="IPR027417">
    <property type="entry name" value="P-loop_NTPase"/>
</dbReference>
<comment type="caution">
    <text evidence="9">The sequence shown here is derived from an EMBL/GenBank/DDBJ whole genome shotgun (WGS) entry which is preliminary data.</text>
</comment>
<dbReference type="InterPro" id="IPR014001">
    <property type="entry name" value="Helicase_ATP-bd"/>
</dbReference>
<dbReference type="SUPFAM" id="SSF57850">
    <property type="entry name" value="RING/U-box"/>
    <property type="match status" value="1"/>
</dbReference>
<name>A0A7J6N3A7_PERCH</name>
<keyword evidence="2 5" id="KW-0863">Zinc-finger</keyword>
<dbReference type="SUPFAM" id="SSF52540">
    <property type="entry name" value="P-loop containing nucleoside triphosphate hydrolases"/>
    <property type="match status" value="2"/>
</dbReference>
<reference evidence="9 10" key="1">
    <citation type="submission" date="2020-04" db="EMBL/GenBank/DDBJ databases">
        <title>Perkinsus chesapeaki whole genome sequence.</title>
        <authorList>
            <person name="Bogema D.R."/>
        </authorList>
    </citation>
    <scope>NUCLEOTIDE SEQUENCE [LARGE SCALE GENOMIC DNA]</scope>
    <source>
        <strain evidence="9">ATCC PRA-425</strain>
    </source>
</reference>
<dbReference type="InterPro" id="IPR001841">
    <property type="entry name" value="Znf_RING"/>
</dbReference>
<dbReference type="Gene3D" id="3.40.50.10810">
    <property type="entry name" value="Tandem AAA-ATPase domain"/>
    <property type="match status" value="1"/>
</dbReference>
<dbReference type="GO" id="GO:0005524">
    <property type="term" value="F:ATP binding"/>
    <property type="evidence" value="ECO:0007669"/>
    <property type="project" value="InterPro"/>
</dbReference>
<keyword evidence="4" id="KW-0862">Zinc</keyword>
<dbReference type="CDD" id="cd18793">
    <property type="entry name" value="SF2_C_SNF"/>
    <property type="match status" value="1"/>
</dbReference>
<evidence type="ECO:0000313" key="10">
    <source>
        <dbReference type="Proteomes" id="UP000591131"/>
    </source>
</evidence>
<evidence type="ECO:0000259" key="8">
    <source>
        <dbReference type="PROSITE" id="PS50089"/>
    </source>
</evidence>
<dbReference type="Pfam" id="PF21325">
    <property type="entry name" value="SHPRH_helical-1st"/>
    <property type="match status" value="1"/>
</dbReference>